<evidence type="ECO:0000313" key="2">
    <source>
        <dbReference type="Proteomes" id="UP000610594"/>
    </source>
</evidence>
<gene>
    <name evidence="1" type="ORF">F1735_04335</name>
</gene>
<protein>
    <submittedName>
        <fullName evidence="1">Uncharacterized protein</fullName>
    </submittedName>
</protein>
<proteinExistence type="predicted"/>
<dbReference type="EMBL" id="WHJF01000007">
    <property type="protein sequence ID" value="NHZ61537.1"/>
    <property type="molecule type" value="Genomic_DNA"/>
</dbReference>
<reference evidence="1 2" key="1">
    <citation type="submission" date="2019-10" db="EMBL/GenBank/DDBJ databases">
        <title>Taxonomy of Antarctic Massilia spp.: description of Massilia rubra sp. nov., Massilia aquatica sp. nov., Massilia mucilaginosa sp. nov., Massilia frigida sp. nov. isolated from streams, lakes and regoliths.</title>
        <authorList>
            <person name="Holochova P."/>
            <person name="Sedlacek I."/>
            <person name="Kralova S."/>
            <person name="Maslanova I."/>
            <person name="Busse H.-J."/>
            <person name="Stankova E."/>
            <person name="Vrbovska V."/>
            <person name="Kovarovic V."/>
            <person name="Bartak M."/>
            <person name="Svec P."/>
            <person name="Pantucek R."/>
        </authorList>
    </citation>
    <scope>NUCLEOTIDE SEQUENCE [LARGE SCALE GENOMIC DNA]</scope>
    <source>
        <strain evidence="1 2">CCM 8694</strain>
    </source>
</reference>
<dbReference type="RefSeq" id="WP_167235788.1">
    <property type="nucleotide sequence ID" value="NZ_WHJF01000007.1"/>
</dbReference>
<accession>A0ABX0MQC4</accession>
<sequence>MNSKPDSSACGDIFFASGLDALGTLLAASGMPNSVGAYAIRLNNFPSSFEIAWVGNLSPESPYEVDCCGYGMPHEAVALWGARLAAALQANGIFPPRV</sequence>
<dbReference type="Proteomes" id="UP000610594">
    <property type="component" value="Unassembled WGS sequence"/>
</dbReference>
<comment type="caution">
    <text evidence="1">The sequence shown here is derived from an EMBL/GenBank/DDBJ whole genome shotgun (WGS) entry which is preliminary data.</text>
</comment>
<name>A0ABX0MQC4_9BURK</name>
<organism evidence="1 2">
    <name type="scientific">Massilia genomosp. 1</name>
    <dbReference type="NCBI Taxonomy" id="2609280"/>
    <lineage>
        <taxon>Bacteria</taxon>
        <taxon>Pseudomonadati</taxon>
        <taxon>Pseudomonadota</taxon>
        <taxon>Betaproteobacteria</taxon>
        <taxon>Burkholderiales</taxon>
        <taxon>Oxalobacteraceae</taxon>
        <taxon>Telluria group</taxon>
        <taxon>Massilia</taxon>
    </lineage>
</organism>
<keyword evidence="2" id="KW-1185">Reference proteome</keyword>
<evidence type="ECO:0000313" key="1">
    <source>
        <dbReference type="EMBL" id="NHZ61537.1"/>
    </source>
</evidence>